<protein>
    <recommendedName>
        <fullName evidence="4">Phage protein</fullName>
    </recommendedName>
</protein>
<name>A0ABT8JUA1_9BACL</name>
<feature type="coiled-coil region" evidence="1">
    <location>
        <begin position="28"/>
        <end position="76"/>
    </location>
</feature>
<dbReference type="RefSeq" id="WP_301244846.1">
    <property type="nucleotide sequence ID" value="NZ_JAROCC010000012.1"/>
</dbReference>
<accession>A0ABT8JUA1</accession>
<evidence type="ECO:0008006" key="4">
    <source>
        <dbReference type="Google" id="ProtNLM"/>
    </source>
</evidence>
<organism evidence="2 3">
    <name type="scientific">Sporosarcina highlanderae</name>
    <dbReference type="NCBI Taxonomy" id="3035916"/>
    <lineage>
        <taxon>Bacteria</taxon>
        <taxon>Bacillati</taxon>
        <taxon>Bacillota</taxon>
        <taxon>Bacilli</taxon>
        <taxon>Bacillales</taxon>
        <taxon>Caryophanaceae</taxon>
        <taxon>Sporosarcina</taxon>
    </lineage>
</organism>
<proteinExistence type="predicted"/>
<comment type="caution">
    <text evidence="2">The sequence shown here is derived from an EMBL/GenBank/DDBJ whole genome shotgun (WGS) entry which is preliminary data.</text>
</comment>
<dbReference type="Proteomes" id="UP001175097">
    <property type="component" value="Unassembled WGS sequence"/>
</dbReference>
<reference evidence="2" key="1">
    <citation type="submission" date="2023-03" db="EMBL/GenBank/DDBJ databases">
        <title>MT1 and MT2 Draft Genomes of Novel Species.</title>
        <authorList>
            <person name="Venkateswaran K."/>
        </authorList>
    </citation>
    <scope>NUCLEOTIDE SEQUENCE</scope>
    <source>
        <strain evidence="2">F6_3S_P_2</strain>
    </source>
</reference>
<evidence type="ECO:0000256" key="1">
    <source>
        <dbReference type="SAM" id="Coils"/>
    </source>
</evidence>
<sequence length="223" mass="24956">MTELIKFDVYEKYRAEGTQRAEAVGAFHEREQKARQELSALQAEYQQKIEDSVKTGKDATKALDALDAKIAEAERLVTRRTTEYEAANNAHGNQQTTEMDVINAWLQDYAPKVKQSIMGPVNERLEMARALILSAVVDIYQANADYSDIHSEVAEVSRAAHSSGKTGFMYSLSKPIDVMEIQRFVSKFSDEIESTSRSKQLPAGVEYIEKVADVNKVENGEGQ</sequence>
<gene>
    <name evidence="2" type="ORF">P5G49_14375</name>
</gene>
<keyword evidence="1" id="KW-0175">Coiled coil</keyword>
<evidence type="ECO:0000313" key="3">
    <source>
        <dbReference type="Proteomes" id="UP001175097"/>
    </source>
</evidence>
<evidence type="ECO:0000313" key="2">
    <source>
        <dbReference type="EMBL" id="MDN4608644.1"/>
    </source>
</evidence>
<dbReference type="EMBL" id="JAROCC010000012">
    <property type="protein sequence ID" value="MDN4608644.1"/>
    <property type="molecule type" value="Genomic_DNA"/>
</dbReference>
<keyword evidence="3" id="KW-1185">Reference proteome</keyword>